<reference evidence="2 3" key="1">
    <citation type="submission" date="2019-10" db="EMBL/GenBank/DDBJ databases">
        <authorList>
            <person name="Palmer J.M."/>
        </authorList>
    </citation>
    <scope>NUCLEOTIDE SEQUENCE [LARGE SCALE GENOMIC DNA]</scope>
    <source>
        <strain evidence="2 3">TWF506</strain>
    </source>
</reference>
<accession>A0AAN8NC12</accession>
<comment type="caution">
    <text evidence="2">The sequence shown here is derived from an EMBL/GenBank/DDBJ whole genome shotgun (WGS) entry which is preliminary data.</text>
</comment>
<dbReference type="Proteomes" id="UP001307849">
    <property type="component" value="Unassembled WGS sequence"/>
</dbReference>
<proteinExistence type="predicted"/>
<organism evidence="2 3">
    <name type="scientific">Arthrobotrys conoides</name>
    <dbReference type="NCBI Taxonomy" id="74498"/>
    <lineage>
        <taxon>Eukaryota</taxon>
        <taxon>Fungi</taxon>
        <taxon>Dikarya</taxon>
        <taxon>Ascomycota</taxon>
        <taxon>Pezizomycotina</taxon>
        <taxon>Orbiliomycetes</taxon>
        <taxon>Orbiliales</taxon>
        <taxon>Orbiliaceae</taxon>
        <taxon>Arthrobotrys</taxon>
    </lineage>
</organism>
<sequence length="254" mass="28801">MMYRSTLALLALTASFGVVTPGPVNSNIHVEGHSGLSARGVRKLDKCPDLQGLEVRCFYQEPNALEAGVSASEFYSWLTEKNRNETILQANEQKLEYSISLKPGETRCRQIFCIGESAYVRVCDFRSGLPDADLEYKWTSHDILLGVMVLGYQFWPQIVPALRDESVPEDLEKEAKTRQKWLEQSTDIDSCCSSYYNLNRNQQNTDRVWGEVYLAGETGLRISIEAVRQPINGNPNERVTCDASKNMKYEKKEN</sequence>
<feature type="chain" id="PRO_5043026556" evidence="1">
    <location>
        <begin position="22"/>
        <end position="254"/>
    </location>
</feature>
<dbReference type="EMBL" id="JAVHJM010000011">
    <property type="protein sequence ID" value="KAK6502381.1"/>
    <property type="molecule type" value="Genomic_DNA"/>
</dbReference>
<dbReference type="AlphaFoldDB" id="A0AAN8NC12"/>
<name>A0AAN8NC12_9PEZI</name>
<protein>
    <submittedName>
        <fullName evidence="2">Uncharacterized protein</fullName>
    </submittedName>
</protein>
<evidence type="ECO:0000313" key="2">
    <source>
        <dbReference type="EMBL" id="KAK6502381.1"/>
    </source>
</evidence>
<gene>
    <name evidence="2" type="ORF">TWF506_002961</name>
</gene>
<keyword evidence="1" id="KW-0732">Signal</keyword>
<evidence type="ECO:0000256" key="1">
    <source>
        <dbReference type="SAM" id="SignalP"/>
    </source>
</evidence>
<evidence type="ECO:0000313" key="3">
    <source>
        <dbReference type="Proteomes" id="UP001307849"/>
    </source>
</evidence>
<keyword evidence="3" id="KW-1185">Reference proteome</keyword>
<feature type="signal peptide" evidence="1">
    <location>
        <begin position="1"/>
        <end position="21"/>
    </location>
</feature>